<name>K1RF57_MAGGI</name>
<dbReference type="InParanoid" id="K1RF57"/>
<evidence type="ECO:0000313" key="1">
    <source>
        <dbReference type="EMBL" id="EKC32741.1"/>
    </source>
</evidence>
<dbReference type="AlphaFoldDB" id="K1RF57"/>
<accession>K1RF57</accession>
<dbReference type="EMBL" id="JH817369">
    <property type="protein sequence ID" value="EKC32741.1"/>
    <property type="molecule type" value="Genomic_DNA"/>
</dbReference>
<proteinExistence type="predicted"/>
<protein>
    <submittedName>
        <fullName evidence="1">Uncharacterized protein</fullName>
    </submittedName>
</protein>
<reference evidence="1" key="1">
    <citation type="journal article" date="2012" name="Nature">
        <title>The oyster genome reveals stress adaptation and complexity of shell formation.</title>
        <authorList>
            <person name="Zhang G."/>
            <person name="Fang X."/>
            <person name="Guo X."/>
            <person name="Li L."/>
            <person name="Luo R."/>
            <person name="Xu F."/>
            <person name="Yang P."/>
            <person name="Zhang L."/>
            <person name="Wang X."/>
            <person name="Qi H."/>
            <person name="Xiong Z."/>
            <person name="Que H."/>
            <person name="Xie Y."/>
            <person name="Holland P.W."/>
            <person name="Paps J."/>
            <person name="Zhu Y."/>
            <person name="Wu F."/>
            <person name="Chen Y."/>
            <person name="Wang J."/>
            <person name="Peng C."/>
            <person name="Meng J."/>
            <person name="Yang L."/>
            <person name="Liu J."/>
            <person name="Wen B."/>
            <person name="Zhang N."/>
            <person name="Huang Z."/>
            <person name="Zhu Q."/>
            <person name="Feng Y."/>
            <person name="Mount A."/>
            <person name="Hedgecock D."/>
            <person name="Xu Z."/>
            <person name="Liu Y."/>
            <person name="Domazet-Loso T."/>
            <person name="Du Y."/>
            <person name="Sun X."/>
            <person name="Zhang S."/>
            <person name="Liu B."/>
            <person name="Cheng P."/>
            <person name="Jiang X."/>
            <person name="Li J."/>
            <person name="Fan D."/>
            <person name="Wang W."/>
            <person name="Fu W."/>
            <person name="Wang T."/>
            <person name="Wang B."/>
            <person name="Zhang J."/>
            <person name="Peng Z."/>
            <person name="Li Y."/>
            <person name="Li N."/>
            <person name="Wang J."/>
            <person name="Chen M."/>
            <person name="He Y."/>
            <person name="Tan F."/>
            <person name="Song X."/>
            <person name="Zheng Q."/>
            <person name="Huang R."/>
            <person name="Yang H."/>
            <person name="Du X."/>
            <person name="Chen L."/>
            <person name="Yang M."/>
            <person name="Gaffney P.M."/>
            <person name="Wang S."/>
            <person name="Luo L."/>
            <person name="She Z."/>
            <person name="Ming Y."/>
            <person name="Huang W."/>
            <person name="Zhang S."/>
            <person name="Huang B."/>
            <person name="Zhang Y."/>
            <person name="Qu T."/>
            <person name="Ni P."/>
            <person name="Miao G."/>
            <person name="Wang J."/>
            <person name="Wang Q."/>
            <person name="Steinberg C.E."/>
            <person name="Wang H."/>
            <person name="Li N."/>
            <person name="Qian L."/>
            <person name="Zhang G."/>
            <person name="Li Y."/>
            <person name="Yang H."/>
            <person name="Liu X."/>
            <person name="Wang J."/>
            <person name="Yin Y."/>
            <person name="Wang J."/>
        </authorList>
    </citation>
    <scope>NUCLEOTIDE SEQUENCE [LARGE SCALE GENOMIC DNA]</scope>
    <source>
        <strain evidence="1">05x7-T-G4-1.051#20</strain>
    </source>
</reference>
<organism evidence="1">
    <name type="scientific">Magallana gigas</name>
    <name type="common">Pacific oyster</name>
    <name type="synonym">Crassostrea gigas</name>
    <dbReference type="NCBI Taxonomy" id="29159"/>
    <lineage>
        <taxon>Eukaryota</taxon>
        <taxon>Metazoa</taxon>
        <taxon>Spiralia</taxon>
        <taxon>Lophotrochozoa</taxon>
        <taxon>Mollusca</taxon>
        <taxon>Bivalvia</taxon>
        <taxon>Autobranchia</taxon>
        <taxon>Pteriomorphia</taxon>
        <taxon>Ostreida</taxon>
        <taxon>Ostreoidea</taxon>
        <taxon>Ostreidae</taxon>
        <taxon>Magallana</taxon>
    </lineage>
</organism>
<gene>
    <name evidence="1" type="ORF">CGI_10017150</name>
</gene>
<sequence>MGLLAAFVGLRTSWPPRSDVVEYKVKPFADTCLIYRSPRSVNDTVQLPQDLGPALEK</sequence>
<dbReference type="HOGENOM" id="CLU_2998479_0_0_1"/>